<dbReference type="InParanoid" id="A0A0C3AG25"/>
<gene>
    <name evidence="2" type="ORF">PILCRDRAFT_15824</name>
</gene>
<feature type="region of interest" description="Disordered" evidence="1">
    <location>
        <begin position="181"/>
        <end position="212"/>
    </location>
</feature>
<reference evidence="3" key="2">
    <citation type="submission" date="2015-01" db="EMBL/GenBank/DDBJ databases">
        <title>Evolutionary Origins and Diversification of the Mycorrhizal Mutualists.</title>
        <authorList>
            <consortium name="DOE Joint Genome Institute"/>
            <consortium name="Mycorrhizal Genomics Consortium"/>
            <person name="Kohler A."/>
            <person name="Kuo A."/>
            <person name="Nagy L.G."/>
            <person name="Floudas D."/>
            <person name="Copeland A."/>
            <person name="Barry K.W."/>
            <person name="Cichocki N."/>
            <person name="Veneault-Fourrey C."/>
            <person name="LaButti K."/>
            <person name="Lindquist E.A."/>
            <person name="Lipzen A."/>
            <person name="Lundell T."/>
            <person name="Morin E."/>
            <person name="Murat C."/>
            <person name="Riley R."/>
            <person name="Ohm R."/>
            <person name="Sun H."/>
            <person name="Tunlid A."/>
            <person name="Henrissat B."/>
            <person name="Grigoriev I.V."/>
            <person name="Hibbett D.S."/>
            <person name="Martin F."/>
        </authorList>
    </citation>
    <scope>NUCLEOTIDE SEQUENCE [LARGE SCALE GENOMIC DNA]</scope>
    <source>
        <strain evidence="3">F 1598</strain>
    </source>
</reference>
<keyword evidence="3" id="KW-1185">Reference proteome</keyword>
<evidence type="ECO:0000313" key="3">
    <source>
        <dbReference type="Proteomes" id="UP000054166"/>
    </source>
</evidence>
<sequence>MPDVTSVINADQQSDKLFSWDNTVETTDIDDDESAFNISQFFANRIISESSDNSPKNFVMVNGNDSDKEGEEYNEEEIPDLIEIVEGYENWHRATSLEVLSPITLAHMDECATMEQDFIHGNTHCSECGECRPRIVADYHVPRNPPGVTRHLRAICMNSGTNMEVRPGLQDIVLEGTLLPRVPKPHTSTEAAIEDHTDSEDEEWREHMAHHHHTPPECPYCHNCRPIIEEIYYMATDGEVFYRDRLVCQSDTTTTEASGSNTRLQAMRTVYSSNATLSAEIEINGVRALALFDTGSTTDSITPEFTFTTKVKTFKLDEQVPIGFSGIKDKVYFDLVNIDRYDCIIGTPFMNTHKVCLDFGTRTIKINGQVILALSSEDEQRQGDGPVEAQDGPWTPALNVNMTA</sequence>
<evidence type="ECO:0000313" key="2">
    <source>
        <dbReference type="EMBL" id="KIM72763.1"/>
    </source>
</evidence>
<dbReference type="Gene3D" id="2.40.70.10">
    <property type="entry name" value="Acid Proteases"/>
    <property type="match status" value="1"/>
</dbReference>
<dbReference type="OrthoDB" id="1750432at2759"/>
<dbReference type="InterPro" id="IPR021109">
    <property type="entry name" value="Peptidase_aspartic_dom_sf"/>
</dbReference>
<organism evidence="2 3">
    <name type="scientific">Piloderma croceum (strain F 1598)</name>
    <dbReference type="NCBI Taxonomy" id="765440"/>
    <lineage>
        <taxon>Eukaryota</taxon>
        <taxon>Fungi</taxon>
        <taxon>Dikarya</taxon>
        <taxon>Basidiomycota</taxon>
        <taxon>Agaricomycotina</taxon>
        <taxon>Agaricomycetes</taxon>
        <taxon>Agaricomycetidae</taxon>
        <taxon>Atheliales</taxon>
        <taxon>Atheliaceae</taxon>
        <taxon>Piloderma</taxon>
    </lineage>
</organism>
<dbReference type="AlphaFoldDB" id="A0A0C3AG25"/>
<dbReference type="CDD" id="cd00303">
    <property type="entry name" value="retropepsin_like"/>
    <property type="match status" value="1"/>
</dbReference>
<name>A0A0C3AG25_PILCF</name>
<protein>
    <submittedName>
        <fullName evidence="2">Uncharacterized protein</fullName>
    </submittedName>
</protein>
<dbReference type="Proteomes" id="UP000054166">
    <property type="component" value="Unassembled WGS sequence"/>
</dbReference>
<dbReference type="EMBL" id="KN833108">
    <property type="protein sequence ID" value="KIM72763.1"/>
    <property type="molecule type" value="Genomic_DNA"/>
</dbReference>
<dbReference type="STRING" id="765440.A0A0C3AG25"/>
<dbReference type="SUPFAM" id="SSF50630">
    <property type="entry name" value="Acid proteases"/>
    <property type="match status" value="1"/>
</dbReference>
<accession>A0A0C3AG25</accession>
<proteinExistence type="predicted"/>
<reference evidence="2 3" key="1">
    <citation type="submission" date="2014-04" db="EMBL/GenBank/DDBJ databases">
        <authorList>
            <consortium name="DOE Joint Genome Institute"/>
            <person name="Kuo A."/>
            <person name="Tarkka M."/>
            <person name="Buscot F."/>
            <person name="Kohler A."/>
            <person name="Nagy L.G."/>
            <person name="Floudas D."/>
            <person name="Copeland A."/>
            <person name="Barry K.W."/>
            <person name="Cichocki N."/>
            <person name="Veneault-Fourrey C."/>
            <person name="LaButti K."/>
            <person name="Lindquist E.A."/>
            <person name="Lipzen A."/>
            <person name="Lundell T."/>
            <person name="Morin E."/>
            <person name="Murat C."/>
            <person name="Sun H."/>
            <person name="Tunlid A."/>
            <person name="Henrissat B."/>
            <person name="Grigoriev I.V."/>
            <person name="Hibbett D.S."/>
            <person name="Martin F."/>
            <person name="Nordberg H.P."/>
            <person name="Cantor M.N."/>
            <person name="Hua S.X."/>
        </authorList>
    </citation>
    <scope>NUCLEOTIDE SEQUENCE [LARGE SCALE GENOMIC DNA]</scope>
    <source>
        <strain evidence="2 3">F 1598</strain>
    </source>
</reference>
<dbReference type="HOGENOM" id="CLU_681712_0_0_1"/>
<evidence type="ECO:0000256" key="1">
    <source>
        <dbReference type="SAM" id="MobiDB-lite"/>
    </source>
</evidence>